<dbReference type="PANTHER" id="PTHR23131">
    <property type="entry name" value="ENDORIBONUCLEASE LACTB2"/>
    <property type="match status" value="1"/>
</dbReference>
<dbReference type="GO" id="GO:0016787">
    <property type="term" value="F:hydrolase activity"/>
    <property type="evidence" value="ECO:0007669"/>
    <property type="project" value="UniProtKB-KW"/>
</dbReference>
<evidence type="ECO:0000259" key="1">
    <source>
        <dbReference type="SMART" id="SM00849"/>
    </source>
</evidence>
<dbReference type="RefSeq" id="WP_013124206.1">
    <property type="nucleotide sequence ID" value="NZ_JAFKMR010000015.1"/>
</dbReference>
<gene>
    <name evidence="2" type="ORF">J0I24_07035</name>
</gene>
<dbReference type="Gene3D" id="3.60.15.10">
    <property type="entry name" value="Ribonuclease Z/Hydroxyacylglutathione hydrolase-like"/>
    <property type="match status" value="1"/>
</dbReference>
<comment type="caution">
    <text evidence="2">The sequence shown here is derived from an EMBL/GenBank/DDBJ whole genome shotgun (WGS) entry which is preliminary data.</text>
</comment>
<accession>A0A8I1MXB1</accession>
<dbReference type="InterPro" id="IPR050662">
    <property type="entry name" value="Sec-metab_biosynth-thioest"/>
</dbReference>
<proteinExistence type="predicted"/>
<dbReference type="InterPro" id="IPR036866">
    <property type="entry name" value="RibonucZ/Hydroxyglut_hydro"/>
</dbReference>
<dbReference type="InterPro" id="IPR036388">
    <property type="entry name" value="WH-like_DNA-bd_sf"/>
</dbReference>
<dbReference type="Pfam" id="PF21221">
    <property type="entry name" value="B_lactamase-like_C"/>
    <property type="match status" value="1"/>
</dbReference>
<keyword evidence="2" id="KW-0378">Hydrolase</keyword>
<dbReference type="Pfam" id="PF00753">
    <property type="entry name" value="Lactamase_B"/>
    <property type="match status" value="1"/>
</dbReference>
<dbReference type="PANTHER" id="PTHR23131:SF4">
    <property type="entry name" value="METALLO-BETA-LACTAMASE SUPERFAMILY POTEIN"/>
    <property type="match status" value="1"/>
</dbReference>
<dbReference type="Gene3D" id="1.10.10.10">
    <property type="entry name" value="Winged helix-like DNA-binding domain superfamily/Winged helix DNA-binding domain"/>
    <property type="match status" value="1"/>
</dbReference>
<dbReference type="InterPro" id="IPR001279">
    <property type="entry name" value="Metallo-B-lactamas"/>
</dbReference>
<feature type="domain" description="Metallo-beta-lactamase" evidence="1">
    <location>
        <begin position="44"/>
        <end position="266"/>
    </location>
</feature>
<evidence type="ECO:0000313" key="2">
    <source>
        <dbReference type="EMBL" id="MBN8744049.1"/>
    </source>
</evidence>
<name>A0A8I1MXB1_THIA3</name>
<organism evidence="2 3">
    <name type="scientific">Thiomonas arsenitoxydans (strain DSM 22701 / CIP 110005 / 3As)</name>
    <dbReference type="NCBI Taxonomy" id="426114"/>
    <lineage>
        <taxon>Bacteria</taxon>
        <taxon>Pseudomonadati</taxon>
        <taxon>Pseudomonadota</taxon>
        <taxon>Betaproteobacteria</taxon>
        <taxon>Burkholderiales</taxon>
        <taxon>Thiomonas</taxon>
    </lineage>
</organism>
<evidence type="ECO:0000313" key="3">
    <source>
        <dbReference type="Proteomes" id="UP000664800"/>
    </source>
</evidence>
<dbReference type="AlphaFoldDB" id="A0A8I1MXB1"/>
<dbReference type="EMBL" id="JAFKMR010000015">
    <property type="protein sequence ID" value="MBN8744049.1"/>
    <property type="molecule type" value="Genomic_DNA"/>
</dbReference>
<dbReference type="SMART" id="SM00849">
    <property type="entry name" value="Lactamase_B"/>
    <property type="match status" value="1"/>
</dbReference>
<reference evidence="2" key="1">
    <citation type="submission" date="2021-02" db="EMBL/GenBank/DDBJ databases">
        <title>Thiocyanate and organic carbon inputs drive convergent selection for specific autotrophic Afipia and Thiobacillus strains within complex microbiomes.</title>
        <authorList>
            <person name="Huddy R.J."/>
            <person name="Sachdeva R."/>
            <person name="Kadzinga F."/>
            <person name="Kantor R.S."/>
            <person name="Harrison S.T.L."/>
            <person name="Banfield J.F."/>
        </authorList>
    </citation>
    <scope>NUCLEOTIDE SEQUENCE</scope>
    <source>
        <strain evidence="2">SCN18_13_7_16_R3_B_64_19</strain>
    </source>
</reference>
<protein>
    <submittedName>
        <fullName evidence="2">MBL fold metallo-hydrolase</fullName>
    </submittedName>
</protein>
<sequence>MSAQPAFDAIRYPFGETTPALGESIELAPGLRWLRMGLPFALNHINLWLLEDTVDGVRGWTIVDCGIDSLPTRAAWEQVFATQLGGLPVLRVVVTHMHPDHVGLAHWLTARWNCLLWMSATDYAVSCMAARGCMTIGGEAMAAHYAAHGLADPQTLTAIRKRTDYYSGLVPAMPTRFVRLQDGDVLRIGERDWRCVAGYGHAPEHISLYSEADALFIAGDMLLPRISTNISVNDNEPLSNPLQQFLDSLARFSALLSDDTLIFPSHGLPFRGALARIGQLQQHHHERLAEVMQACATPQTAADLLPVLFKRPLDVHQITFAMGESIAHLHKLWFDGQLRRLEDGGVYRFVR</sequence>
<dbReference type="Proteomes" id="UP000664800">
    <property type="component" value="Unassembled WGS sequence"/>
</dbReference>
<dbReference type="SUPFAM" id="SSF56281">
    <property type="entry name" value="Metallo-hydrolase/oxidoreductase"/>
    <property type="match status" value="1"/>
</dbReference>
<dbReference type="InterPro" id="IPR048933">
    <property type="entry name" value="B_lactamase-like_C"/>
</dbReference>